<proteinExistence type="predicted"/>
<dbReference type="Proteomes" id="UP000634139">
    <property type="component" value="Unassembled WGS sequence"/>
</dbReference>
<organism evidence="2 3">
    <name type="scientific">Novosphingobium arvoryzae</name>
    <dbReference type="NCBI Taxonomy" id="1256514"/>
    <lineage>
        <taxon>Bacteria</taxon>
        <taxon>Pseudomonadati</taxon>
        <taxon>Pseudomonadota</taxon>
        <taxon>Alphaproteobacteria</taxon>
        <taxon>Sphingomonadales</taxon>
        <taxon>Sphingomonadaceae</taxon>
        <taxon>Novosphingobium</taxon>
    </lineage>
</organism>
<comment type="caution">
    <text evidence="2">The sequence shown here is derived from an EMBL/GenBank/DDBJ whole genome shotgun (WGS) entry which is preliminary data.</text>
</comment>
<name>A0A918RCX7_9SPHN</name>
<reference evidence="2" key="1">
    <citation type="journal article" date="2014" name="Int. J. Syst. Evol. Microbiol.">
        <title>Complete genome sequence of Corynebacterium casei LMG S-19264T (=DSM 44701T), isolated from a smear-ripened cheese.</title>
        <authorList>
            <consortium name="US DOE Joint Genome Institute (JGI-PGF)"/>
            <person name="Walter F."/>
            <person name="Albersmeier A."/>
            <person name="Kalinowski J."/>
            <person name="Ruckert C."/>
        </authorList>
    </citation>
    <scope>NUCLEOTIDE SEQUENCE</scope>
    <source>
        <strain evidence="2">KCTC 32422</strain>
    </source>
</reference>
<gene>
    <name evidence="2" type="ORF">GCM10011617_09990</name>
</gene>
<evidence type="ECO:0000256" key="1">
    <source>
        <dbReference type="SAM" id="SignalP"/>
    </source>
</evidence>
<sequence>MAPPISRSRRVWLAAAALVAGLAPWAMQPRGAPPGEPIGLFTTLPILWNEAPDIAAQLNDPAPPHWARAELTARGAIMPLDALAGTGARAPLDGLRRLVIAQPRPLSPDENVALDAWVRGGGRLLLLADPALTQHSDFAITDPRRPQAVALLSPILTRWGLELTFDESQPFGARTQPGPEAALPYNLAGRWRIAGPPAGGGQCRALADALVVICTVGAGRVVAVADAAVLEPIDPAGERRTALAWLLDALARDR</sequence>
<dbReference type="RefSeq" id="WP_189539326.1">
    <property type="nucleotide sequence ID" value="NZ_BMZD01000002.1"/>
</dbReference>
<evidence type="ECO:0008006" key="4">
    <source>
        <dbReference type="Google" id="ProtNLM"/>
    </source>
</evidence>
<feature type="chain" id="PRO_5036770397" description="ABC transporter" evidence="1">
    <location>
        <begin position="29"/>
        <end position="254"/>
    </location>
</feature>
<evidence type="ECO:0000313" key="2">
    <source>
        <dbReference type="EMBL" id="GGZ92475.1"/>
    </source>
</evidence>
<dbReference type="EMBL" id="BMZD01000002">
    <property type="protein sequence ID" value="GGZ92475.1"/>
    <property type="molecule type" value="Genomic_DNA"/>
</dbReference>
<protein>
    <recommendedName>
        <fullName evidence="4">ABC transporter</fullName>
    </recommendedName>
</protein>
<feature type="signal peptide" evidence="1">
    <location>
        <begin position="1"/>
        <end position="28"/>
    </location>
</feature>
<keyword evidence="3" id="KW-1185">Reference proteome</keyword>
<reference evidence="2" key="2">
    <citation type="submission" date="2020-09" db="EMBL/GenBank/DDBJ databases">
        <authorList>
            <person name="Sun Q."/>
            <person name="Kim S."/>
        </authorList>
    </citation>
    <scope>NUCLEOTIDE SEQUENCE</scope>
    <source>
        <strain evidence="2">KCTC 32422</strain>
    </source>
</reference>
<keyword evidence="1" id="KW-0732">Signal</keyword>
<dbReference type="InterPro" id="IPR029062">
    <property type="entry name" value="Class_I_gatase-like"/>
</dbReference>
<accession>A0A918RCX7</accession>
<evidence type="ECO:0000313" key="3">
    <source>
        <dbReference type="Proteomes" id="UP000634139"/>
    </source>
</evidence>
<dbReference type="AlphaFoldDB" id="A0A918RCX7"/>
<dbReference type="Gene3D" id="3.40.50.880">
    <property type="match status" value="1"/>
</dbReference>